<keyword evidence="2" id="KW-1185">Reference proteome</keyword>
<sequence length="279" mass="30805">MKRIYLLGVVLLLFVVLGAIFYVENSNFYSYVELVKELKTPSTTTYTFCVVSVNKGPLPMSANILVAVSAGVQSGIIPHTQYYKNTSSIRVNPFSTEKSQLTVTIPNSLQVYGVDIEGSGNYGWSLKLTNNNTLLSVISRVDSFAKFYPVQVAISSHPSFSTNASIVYVTPHEIPYYIAPTEGSVIAYPNGTLTYSVDFILNTQYIKLLDGTYNLKLYVNNTLVNSTSSSIVQGQQVNVYGNLPPTYVLNAYNGDAVYNVTLYLDGEGLIYYFNELISI</sequence>
<dbReference type="KEGG" id="csty:KN1_25760"/>
<reference evidence="1 2" key="1">
    <citation type="submission" date="2021-04" db="EMBL/GenBank/DDBJ databases">
        <title>Complete genome sequence of Stygiolobus sp. KN-1.</title>
        <authorList>
            <person name="Nakamura K."/>
            <person name="Sakai H."/>
            <person name="Kurosawa N."/>
        </authorList>
    </citation>
    <scope>NUCLEOTIDE SEQUENCE [LARGE SCALE GENOMIC DNA]</scope>
    <source>
        <strain evidence="1 2">KN-1</strain>
    </source>
</reference>
<dbReference type="Proteomes" id="UP000825123">
    <property type="component" value="Chromosome"/>
</dbReference>
<proteinExistence type="predicted"/>
<evidence type="ECO:0000313" key="2">
    <source>
        <dbReference type="Proteomes" id="UP000825123"/>
    </source>
</evidence>
<protein>
    <submittedName>
        <fullName evidence="1">Uncharacterized protein</fullName>
    </submittedName>
</protein>
<gene>
    <name evidence="1" type="ORF">KN1_25760</name>
</gene>
<dbReference type="AlphaFoldDB" id="A0A8D5ZJ76"/>
<dbReference type="EMBL" id="AP024597">
    <property type="protein sequence ID" value="BCU71279.1"/>
    <property type="molecule type" value="Genomic_DNA"/>
</dbReference>
<dbReference type="GeneID" id="66164300"/>
<accession>A0A8D5ZJ76</accession>
<dbReference type="RefSeq" id="WP_221287999.1">
    <property type="nucleotide sequence ID" value="NZ_AP024597.1"/>
</dbReference>
<evidence type="ECO:0000313" key="1">
    <source>
        <dbReference type="EMBL" id="BCU71279.1"/>
    </source>
</evidence>
<organism evidence="1 2">
    <name type="scientific">Stygiolobus caldivivus</name>
    <dbReference type="NCBI Taxonomy" id="2824673"/>
    <lineage>
        <taxon>Archaea</taxon>
        <taxon>Thermoproteota</taxon>
        <taxon>Thermoprotei</taxon>
        <taxon>Sulfolobales</taxon>
        <taxon>Sulfolobaceae</taxon>
        <taxon>Stygiolobus</taxon>
    </lineage>
</organism>
<name>A0A8D5ZJ76_9CREN</name>